<reference evidence="1 2" key="1">
    <citation type="journal article" date="2018" name="Sci. Rep.">
        <title>Genome Features and Biochemical Characteristics of a Robust, Fast Growing and Naturally Transformable Cyanobacterium Synechococcus elongatus PCC 11801 Isolated from India.</title>
        <authorList>
            <person name="Jaiswal D."/>
            <person name="Sengupta A."/>
            <person name="Sohoni S."/>
            <person name="Sengupta S."/>
            <person name="Phadnavis A.G."/>
            <person name="Pakrasi H.B."/>
            <person name="Wangikar P.P."/>
        </authorList>
    </citation>
    <scope>NUCLEOTIDE SEQUENCE [LARGE SCALE GENOMIC DNA]</scope>
    <source>
        <strain evidence="1 2">PCC 11801</strain>
    </source>
</reference>
<proteinExistence type="predicted"/>
<evidence type="ECO:0000313" key="2">
    <source>
        <dbReference type="Proteomes" id="UP000267249"/>
    </source>
</evidence>
<dbReference type="AlphaFoldDB" id="A0AAN1QLI1"/>
<gene>
    <name evidence="1" type="ORF">DOP62_01285</name>
</gene>
<accession>A0AAN1QLI1</accession>
<dbReference type="Proteomes" id="UP000267249">
    <property type="component" value="Chromosome"/>
</dbReference>
<name>A0AAN1QLI1_SYNEL</name>
<organism evidence="1 2">
    <name type="scientific">Synechococcus elongatus PCC 11801</name>
    <dbReference type="NCBI Taxonomy" id="2219813"/>
    <lineage>
        <taxon>Bacteria</taxon>
        <taxon>Bacillati</taxon>
        <taxon>Cyanobacteriota</taxon>
        <taxon>Cyanophyceae</taxon>
        <taxon>Synechococcales</taxon>
        <taxon>Synechococcaceae</taxon>
        <taxon>Synechococcus</taxon>
    </lineage>
</organism>
<dbReference type="EMBL" id="CP030139">
    <property type="protein sequence ID" value="AZB71541.1"/>
    <property type="molecule type" value="Genomic_DNA"/>
</dbReference>
<evidence type="ECO:0000313" key="1">
    <source>
        <dbReference type="EMBL" id="AZB71541.1"/>
    </source>
</evidence>
<dbReference type="RefSeq" id="WP_208674924.1">
    <property type="nucleotide sequence ID" value="NZ_CP030139.2"/>
</dbReference>
<protein>
    <submittedName>
        <fullName evidence="1">Uncharacterized protein</fullName>
    </submittedName>
</protein>
<sequence>MTNSESDRIRELNLRRTEEIRRREESMLERAAEDVGLEAGPEATRIQGKVQPTFRKDYERHGGSAS</sequence>